<name>A0AAV4KC60_9ACTN</name>
<gene>
    <name evidence="1" type="ORF">GCM10010497_09660</name>
</gene>
<protein>
    <submittedName>
        <fullName evidence="1">Uncharacterized protein</fullName>
    </submittedName>
</protein>
<accession>A0AAV4KC60</accession>
<dbReference type="EMBL" id="BMSJ01000001">
    <property type="protein sequence ID" value="GGR09700.1"/>
    <property type="molecule type" value="Genomic_DNA"/>
</dbReference>
<proteinExistence type="predicted"/>
<dbReference type="AlphaFoldDB" id="A0AAV4KC60"/>
<dbReference type="Proteomes" id="UP000642014">
    <property type="component" value="Unassembled WGS sequence"/>
</dbReference>
<organism evidence="1 2">
    <name type="scientific">Streptomyces cinereoruber</name>
    <dbReference type="NCBI Taxonomy" id="67260"/>
    <lineage>
        <taxon>Bacteria</taxon>
        <taxon>Bacillati</taxon>
        <taxon>Actinomycetota</taxon>
        <taxon>Actinomycetes</taxon>
        <taxon>Kitasatosporales</taxon>
        <taxon>Streptomycetaceae</taxon>
        <taxon>Streptomyces</taxon>
    </lineage>
</organism>
<evidence type="ECO:0000313" key="2">
    <source>
        <dbReference type="Proteomes" id="UP000642014"/>
    </source>
</evidence>
<reference evidence="1 2" key="1">
    <citation type="journal article" date="2014" name="Int. J. Syst. Evol. Microbiol.">
        <title>Complete genome sequence of Corynebacterium casei LMG S-19264T (=DSM 44701T), isolated from a smear-ripened cheese.</title>
        <authorList>
            <consortium name="US DOE Joint Genome Institute (JGI-PGF)"/>
            <person name="Walter F."/>
            <person name="Albersmeier A."/>
            <person name="Kalinowski J."/>
            <person name="Ruckert C."/>
        </authorList>
    </citation>
    <scope>NUCLEOTIDE SEQUENCE [LARGE SCALE GENOMIC DNA]</scope>
    <source>
        <strain evidence="1 2">JCM 4205</strain>
    </source>
</reference>
<evidence type="ECO:0000313" key="1">
    <source>
        <dbReference type="EMBL" id="GGR09700.1"/>
    </source>
</evidence>
<sequence>MGGAVLAPVLLAQAFGEDGVLGDAGGRTGAFGHDGVLGHGASGRCGLSEHVIEYTVLHYEYGVLSFKAERFKVAA</sequence>
<comment type="caution">
    <text evidence="1">The sequence shown here is derived from an EMBL/GenBank/DDBJ whole genome shotgun (WGS) entry which is preliminary data.</text>
</comment>